<feature type="compositionally biased region" description="Low complexity" evidence="1">
    <location>
        <begin position="352"/>
        <end position="375"/>
    </location>
</feature>
<proteinExistence type="predicted"/>
<dbReference type="PROSITE" id="PS51257">
    <property type="entry name" value="PROKAR_LIPOPROTEIN"/>
    <property type="match status" value="1"/>
</dbReference>
<dbReference type="InterPro" id="IPR014553">
    <property type="entry name" value="Aminopept"/>
</dbReference>
<name>A0A1U9VJE6_9RALS</name>
<dbReference type="RefSeq" id="WP_013211373.1">
    <property type="nucleotide sequence ID" value="NZ_CP019911.1"/>
</dbReference>
<keyword evidence="3" id="KW-0645">Protease</keyword>
<accession>A0A1U9VJE6</accession>
<evidence type="ECO:0000256" key="2">
    <source>
        <dbReference type="SAM" id="SignalP"/>
    </source>
</evidence>
<feature type="signal peptide" evidence="2">
    <location>
        <begin position="1"/>
        <end position="21"/>
    </location>
</feature>
<feature type="region of interest" description="Disordered" evidence="1">
    <location>
        <begin position="352"/>
        <end position="385"/>
    </location>
</feature>
<dbReference type="EMBL" id="CP019911">
    <property type="protein sequence ID" value="AQW30818.1"/>
    <property type="molecule type" value="Genomic_DNA"/>
</dbReference>
<keyword evidence="3" id="KW-0378">Hydrolase</keyword>
<dbReference type="PIRSF" id="PIRSF029285">
    <property type="entry name" value="Aminopept"/>
    <property type="match status" value="1"/>
</dbReference>
<dbReference type="Pfam" id="PF10023">
    <property type="entry name" value="Aminopep"/>
    <property type="match status" value="1"/>
</dbReference>
<dbReference type="GO" id="GO:0004177">
    <property type="term" value="F:aminopeptidase activity"/>
    <property type="evidence" value="ECO:0007669"/>
    <property type="project" value="UniProtKB-KW"/>
</dbReference>
<sequence length="385" mass="42589">MRAAIRVWVLALSLAGPTLLAGCDTVGYYYQSVAGHLSLMAQRQSLDEAIENARQAHDDRLARRLEDARAIRVYASRELGLPDNHSYRVYANIKRPFAVWNVFAAPELSVTLKQWCFLVVGCVTYRGYYDRNAAQAYADTLRAQGWDVDVAGIPAYSTLGYFDDPLLNTFVNLPEGELARLIFHELAHQVVYAKGDTAFNESFATAVETIGVERWLADAATPEIRAEYATYDARRVQFRALLLDYRNRLEALYASPVSDDEKRAGKRALFDGLRADYAKLKANWGGYTGYDRWFAQPLSNAHLGAVASYLQWVPAFTALYQRDGGDWARFYADVKAMARAPQAERTAALTALSPPAAPGAEASRAASAAASGTSGRPRDSSKLLF</sequence>
<protein>
    <submittedName>
        <fullName evidence="3">Aminopeptidase</fullName>
    </submittedName>
</protein>
<gene>
    <name evidence="3" type="ORF">B0B51_13235</name>
</gene>
<evidence type="ECO:0000256" key="1">
    <source>
        <dbReference type="SAM" id="MobiDB-lite"/>
    </source>
</evidence>
<feature type="chain" id="PRO_5010721067" evidence="2">
    <location>
        <begin position="22"/>
        <end position="385"/>
    </location>
</feature>
<evidence type="ECO:0000313" key="3">
    <source>
        <dbReference type="EMBL" id="AQW30818.1"/>
    </source>
</evidence>
<evidence type="ECO:0000313" key="4">
    <source>
        <dbReference type="Proteomes" id="UP000189628"/>
    </source>
</evidence>
<keyword evidence="2" id="KW-0732">Signal</keyword>
<keyword evidence="3" id="KW-0031">Aminopeptidase</keyword>
<dbReference type="Proteomes" id="UP000189628">
    <property type="component" value="Chromosome"/>
</dbReference>
<reference evidence="3 4" key="1">
    <citation type="submission" date="2017-02" db="EMBL/GenBank/DDBJ databases">
        <title>Blood Disease Bacterium A2-HR MARDI.</title>
        <authorList>
            <person name="Badrun R."/>
            <person name="Abu Bakar N."/>
            <person name="Laboh R."/>
        </authorList>
    </citation>
    <scope>NUCLEOTIDE SEQUENCE [LARGE SCALE GENOMIC DNA]</scope>
    <source>
        <strain evidence="3 4">A2-HR MARDI</strain>
    </source>
</reference>
<organism evidence="3 4">
    <name type="scientific">blood disease bacterium A2-HR MARDI</name>
    <dbReference type="NCBI Taxonomy" id="1944648"/>
    <lineage>
        <taxon>Bacteria</taxon>
        <taxon>Pseudomonadati</taxon>
        <taxon>Pseudomonadota</taxon>
        <taxon>Betaproteobacteria</taxon>
        <taxon>Burkholderiales</taxon>
        <taxon>Burkholderiaceae</taxon>
        <taxon>Ralstonia</taxon>
        <taxon>Ralstonia solanacearum species complex</taxon>
    </lineage>
</organism>
<dbReference type="AlphaFoldDB" id="A0A1U9VJE6"/>
<feature type="compositionally biased region" description="Basic and acidic residues" evidence="1">
    <location>
        <begin position="376"/>
        <end position="385"/>
    </location>
</feature>